<evidence type="ECO:0000313" key="4">
    <source>
        <dbReference type="Proteomes" id="UP000004995"/>
    </source>
</evidence>
<dbReference type="FunCoup" id="K3YRY0">
    <property type="interactions" value="225"/>
</dbReference>
<dbReference type="PRINTS" id="PR00111">
    <property type="entry name" value="ABHYDROLASE"/>
</dbReference>
<feature type="domain" description="AB hydrolase-1" evidence="2">
    <location>
        <begin position="209"/>
        <end position="466"/>
    </location>
</feature>
<gene>
    <name evidence="3" type="primary">LOC101753302</name>
</gene>
<dbReference type="STRING" id="4555.K3YRY0"/>
<dbReference type="SUPFAM" id="SSF53474">
    <property type="entry name" value="alpha/beta-Hydrolases"/>
    <property type="match status" value="1"/>
</dbReference>
<dbReference type="PANTHER" id="PTHR46438">
    <property type="entry name" value="ALPHA/BETA-HYDROLASES SUPERFAMILY PROTEIN"/>
    <property type="match status" value="1"/>
</dbReference>
<dbReference type="InterPro" id="IPR000073">
    <property type="entry name" value="AB_hydrolase_1"/>
</dbReference>
<dbReference type="Proteomes" id="UP000004995">
    <property type="component" value="Unassembled WGS sequence"/>
</dbReference>
<dbReference type="EnsemblPlants" id="KQL31135">
    <property type="protein sequence ID" value="KQL31135"/>
    <property type="gene ID" value="SETIT_017024mg"/>
</dbReference>
<sequence length="491" mass="53372">MPCVAQPRPANKAQVPFRQIFLRQRGFNSPGQEKTWPNRTVADSPPSQANSFGPGASTATPSRAAPRRTTRSPAQAHKNQPTGEPSPGLLPLLRCFHPSPEALPAPLPMPVASVAALRTAGGSGRCRGAGSPQVGLNGGRFLMMQRRELVTKAGIALAVSCSMATSSPASANGSAQGLEVLPFKPDGYNFWTWRGRRIHYVEQGAGQPIVLIHGFGASAFHWRYNIPELAKKYKVYAIDLLGFGWSEKALVDYEATIWMEQVSDFLREIVKEPAVLVGNSLGGFTTLFAATEVPELVRGVVLLNSAGQFADPNKPAAAPAEEEEESSPLSRFVVKPLKEAFQRVVLGFLFWQSKQPARVEKVLKSVYIDSSNVDEYLIGSITAPAADPNAGEVYYRLMSRFMSNQSRYTLDRLLGKLACPLLLLWGDLDPWVGPAKAARIQEFYADTAVVHLQAGHCPHDEAPEQANRALLEWLAAIDARAKPAEPSLQTV</sequence>
<evidence type="ECO:0000256" key="1">
    <source>
        <dbReference type="SAM" id="MobiDB-lite"/>
    </source>
</evidence>
<dbReference type="Pfam" id="PF12697">
    <property type="entry name" value="Abhydrolase_6"/>
    <property type="match status" value="1"/>
</dbReference>
<evidence type="ECO:0000259" key="2">
    <source>
        <dbReference type="Pfam" id="PF12697"/>
    </source>
</evidence>
<feature type="compositionally biased region" description="Polar residues" evidence="1">
    <location>
        <begin position="26"/>
        <end position="38"/>
    </location>
</feature>
<organism evidence="3 4">
    <name type="scientific">Setaria italica</name>
    <name type="common">Foxtail millet</name>
    <name type="synonym">Panicum italicum</name>
    <dbReference type="NCBI Taxonomy" id="4555"/>
    <lineage>
        <taxon>Eukaryota</taxon>
        <taxon>Viridiplantae</taxon>
        <taxon>Streptophyta</taxon>
        <taxon>Embryophyta</taxon>
        <taxon>Tracheophyta</taxon>
        <taxon>Spermatophyta</taxon>
        <taxon>Magnoliopsida</taxon>
        <taxon>Liliopsida</taxon>
        <taxon>Poales</taxon>
        <taxon>Poaceae</taxon>
        <taxon>PACMAD clade</taxon>
        <taxon>Panicoideae</taxon>
        <taxon>Panicodae</taxon>
        <taxon>Paniceae</taxon>
        <taxon>Cenchrinae</taxon>
        <taxon>Setaria</taxon>
    </lineage>
</organism>
<dbReference type="InParanoid" id="K3YRY0"/>
<dbReference type="Gramene" id="KQL31135">
    <property type="protein sequence ID" value="KQL31135"/>
    <property type="gene ID" value="SETIT_017024mg"/>
</dbReference>
<dbReference type="OMA" id="YTETWAD"/>
<dbReference type="PANTHER" id="PTHR46438:SF2">
    <property type="entry name" value="ALPHA_BETA-HYDROLASES SUPERFAMILY PROTEIN"/>
    <property type="match status" value="1"/>
</dbReference>
<dbReference type="HOGENOM" id="CLU_020336_13_4_1"/>
<dbReference type="Gene3D" id="3.40.50.1820">
    <property type="entry name" value="alpha/beta hydrolase"/>
    <property type="match status" value="1"/>
</dbReference>
<evidence type="ECO:0000313" key="3">
    <source>
        <dbReference type="EnsemblPlants" id="KQL31135"/>
    </source>
</evidence>
<dbReference type="AlphaFoldDB" id="K3YRY0"/>
<feature type="region of interest" description="Disordered" evidence="1">
    <location>
        <begin position="1"/>
        <end position="93"/>
    </location>
</feature>
<accession>K3YRY0</accession>
<reference evidence="4" key="1">
    <citation type="journal article" date="2012" name="Nat. Biotechnol.">
        <title>Reference genome sequence of the model plant Setaria.</title>
        <authorList>
            <person name="Bennetzen J.L."/>
            <person name="Schmutz J."/>
            <person name="Wang H."/>
            <person name="Percifield R."/>
            <person name="Hawkins J."/>
            <person name="Pontaroli A.C."/>
            <person name="Estep M."/>
            <person name="Feng L."/>
            <person name="Vaughn J.N."/>
            <person name="Grimwood J."/>
            <person name="Jenkins J."/>
            <person name="Barry K."/>
            <person name="Lindquist E."/>
            <person name="Hellsten U."/>
            <person name="Deshpande S."/>
            <person name="Wang X."/>
            <person name="Wu X."/>
            <person name="Mitros T."/>
            <person name="Triplett J."/>
            <person name="Yang X."/>
            <person name="Ye C.Y."/>
            <person name="Mauro-Herrera M."/>
            <person name="Wang L."/>
            <person name="Li P."/>
            <person name="Sharma M."/>
            <person name="Sharma R."/>
            <person name="Ronald P.C."/>
            <person name="Panaud O."/>
            <person name="Kellogg E.A."/>
            <person name="Brutnell T.P."/>
            <person name="Doust A.N."/>
            <person name="Tuskan G.A."/>
            <person name="Rokhsar D."/>
            <person name="Devos K.M."/>
        </authorList>
    </citation>
    <scope>NUCLEOTIDE SEQUENCE [LARGE SCALE GENOMIC DNA]</scope>
    <source>
        <strain evidence="4">cv. Yugu1</strain>
    </source>
</reference>
<reference evidence="3" key="2">
    <citation type="submission" date="2018-08" db="UniProtKB">
        <authorList>
            <consortium name="EnsemblPlants"/>
        </authorList>
    </citation>
    <scope>IDENTIFICATION</scope>
    <source>
        <strain evidence="3">Yugu1</strain>
    </source>
</reference>
<dbReference type="eggNOG" id="KOG1454">
    <property type="taxonomic scope" value="Eukaryota"/>
</dbReference>
<protein>
    <recommendedName>
        <fullName evidence="2">AB hydrolase-1 domain-containing protein</fullName>
    </recommendedName>
</protein>
<dbReference type="InterPro" id="IPR029058">
    <property type="entry name" value="AB_hydrolase_fold"/>
</dbReference>
<proteinExistence type="predicted"/>
<keyword evidence="4" id="KW-1185">Reference proteome</keyword>
<dbReference type="EMBL" id="AGNK02000513">
    <property type="status" value="NOT_ANNOTATED_CDS"/>
    <property type="molecule type" value="Genomic_DNA"/>
</dbReference>
<dbReference type="FunFam" id="3.40.50.1820:FF:000150">
    <property type="entry name" value="Alpha/beta fold hydrolase"/>
    <property type="match status" value="1"/>
</dbReference>
<name>K3YRY0_SETIT</name>